<sequence>MATWKVLPSNADRGTKPSILVIALQLQLAFSATCNYHHCAGTHTPLPFYATTRSDFPARLDMSSYSHSREEGRDPRGDESQYSSYGDDNVAPHWDQHVDTPEWIYEAPSRFYANGRTVMAENSGLRRGLNHAQRTSLQLLDAQKESSERIRELEDNNHSLQEEVANMRAQLSFATGTIINEIQDKVDTATFAGSTVHSLKKQVADQTDTIQQLKTYNKRLITEIVRLNSQSKKKRKSSKSSKIKKEKPDHHVEPFDADAAATTPSPITATAQAPAHEPSAQVCEPYVITDVMRERLIEDGHLTLSVMAQFQQALSKRNNEGKNLFEFIHQGRTGRYYCFHEVCEKGPRASVEQRLANGGCKLGSDKCNFLVKAVSVGSHRKLQIYNPA</sequence>
<dbReference type="AlphaFoldDB" id="A0A9Q9RC90"/>
<dbReference type="EMBL" id="CABFJX010000002">
    <property type="protein sequence ID" value="VTT56375.1"/>
    <property type="molecule type" value="Genomic_DNA"/>
</dbReference>
<gene>
    <name evidence="3" type="ORF">C2S_3167</name>
</gene>
<organism evidence="3 4">
    <name type="scientific">Fusarium fujikuroi</name>
    <name type="common">Bakanae and foot rot disease fungus</name>
    <name type="synonym">Gibberella fujikuroi</name>
    <dbReference type="NCBI Taxonomy" id="5127"/>
    <lineage>
        <taxon>Eukaryota</taxon>
        <taxon>Fungi</taxon>
        <taxon>Dikarya</taxon>
        <taxon>Ascomycota</taxon>
        <taxon>Pezizomycotina</taxon>
        <taxon>Sordariomycetes</taxon>
        <taxon>Hypocreomycetidae</taxon>
        <taxon>Hypocreales</taxon>
        <taxon>Nectriaceae</taxon>
        <taxon>Fusarium</taxon>
        <taxon>Fusarium fujikuroi species complex</taxon>
    </lineage>
</organism>
<feature type="coiled-coil region" evidence="1">
    <location>
        <begin position="143"/>
        <end position="170"/>
    </location>
</feature>
<name>A0A9Q9RC90_FUSFU</name>
<evidence type="ECO:0000313" key="4">
    <source>
        <dbReference type="Proteomes" id="UP000760494"/>
    </source>
</evidence>
<feature type="region of interest" description="Disordered" evidence="2">
    <location>
        <begin position="228"/>
        <end position="262"/>
    </location>
</feature>
<proteinExistence type="predicted"/>
<evidence type="ECO:0000256" key="1">
    <source>
        <dbReference type="SAM" id="Coils"/>
    </source>
</evidence>
<evidence type="ECO:0000256" key="2">
    <source>
        <dbReference type="SAM" id="MobiDB-lite"/>
    </source>
</evidence>
<feature type="compositionally biased region" description="Basic residues" evidence="2">
    <location>
        <begin position="231"/>
        <end position="245"/>
    </location>
</feature>
<keyword evidence="1" id="KW-0175">Coiled coil</keyword>
<reference evidence="3" key="1">
    <citation type="submission" date="2019-05" db="EMBL/GenBank/DDBJ databases">
        <authorList>
            <person name="Piombo E."/>
        </authorList>
    </citation>
    <scope>NUCLEOTIDE SEQUENCE</scope>
    <source>
        <strain evidence="3">C2S</strain>
    </source>
</reference>
<comment type="caution">
    <text evidence="3">The sequence shown here is derived from an EMBL/GenBank/DDBJ whole genome shotgun (WGS) entry which is preliminary data.</text>
</comment>
<protein>
    <submittedName>
        <fullName evidence="3">Uncharacterized protein</fullName>
    </submittedName>
</protein>
<evidence type="ECO:0000313" key="3">
    <source>
        <dbReference type="EMBL" id="VTT56375.1"/>
    </source>
</evidence>
<dbReference type="Proteomes" id="UP000760494">
    <property type="component" value="Unassembled WGS sequence"/>
</dbReference>
<accession>A0A9Q9RC90</accession>
<feature type="compositionally biased region" description="Basic and acidic residues" evidence="2">
    <location>
        <begin position="67"/>
        <end position="79"/>
    </location>
</feature>
<feature type="region of interest" description="Disordered" evidence="2">
    <location>
        <begin position="64"/>
        <end position="91"/>
    </location>
</feature>